<dbReference type="Pfam" id="PF13354">
    <property type="entry name" value="Beta-lactamase2"/>
    <property type="match status" value="1"/>
</dbReference>
<feature type="chain" id="PRO_5022899344" description="beta-lactamase" evidence="4">
    <location>
        <begin position="24"/>
        <end position="374"/>
    </location>
</feature>
<dbReference type="EC" id="3.5.2.6" evidence="3"/>
<dbReference type="EMBL" id="VTFT01000001">
    <property type="protein sequence ID" value="TYT26732.1"/>
    <property type="molecule type" value="Genomic_DNA"/>
</dbReference>
<dbReference type="AlphaFoldDB" id="A0A5D4XUQ7"/>
<comment type="caution">
    <text evidence="6">The sequence shown here is derived from an EMBL/GenBank/DDBJ whole genome shotgun (WGS) entry which is preliminary data.</text>
</comment>
<dbReference type="InterPro" id="IPR045155">
    <property type="entry name" value="Beta-lactam_cat"/>
</dbReference>
<dbReference type="Proteomes" id="UP000324973">
    <property type="component" value="Unassembled WGS sequence"/>
</dbReference>
<evidence type="ECO:0000256" key="1">
    <source>
        <dbReference type="ARBA" id="ARBA00001526"/>
    </source>
</evidence>
<evidence type="ECO:0000256" key="3">
    <source>
        <dbReference type="ARBA" id="ARBA00012865"/>
    </source>
</evidence>
<comment type="similarity">
    <text evidence="2">Belongs to the class-A beta-lactamase family.</text>
</comment>
<protein>
    <recommendedName>
        <fullName evidence="3">beta-lactamase</fullName>
        <ecNumber evidence="3">3.5.2.6</ecNumber>
    </recommendedName>
</protein>
<dbReference type="GO" id="GO:0030655">
    <property type="term" value="P:beta-lactam antibiotic catabolic process"/>
    <property type="evidence" value="ECO:0007669"/>
    <property type="project" value="InterPro"/>
</dbReference>
<dbReference type="GO" id="GO:0046677">
    <property type="term" value="P:response to antibiotic"/>
    <property type="evidence" value="ECO:0007669"/>
    <property type="project" value="InterPro"/>
</dbReference>
<sequence>MERPTALAACLALLLAVSGVAGAAAGGADERLQVPAWTQELQRRLAAADARYPGDLGVYVRHLERDESFSYLAEEPWYLASGIKVPVAIAVLRAVARGELALDARITLREDDFVDGAGATNSVRAGSRLRVSWLLEQMIVHSDNTASDVLIRSVGIDAVNAVAAELTDTAGVRITTLADVRRLAYGELHPDAAGLRSADLLALKRSGAGQARVRKLVQLLQVPPEALRVGDLDSAFEAYYATHVNSASLVDFGRMLAALAEGHALPARETAYLLDLMARVQTGKRRIRAGLPPGTRFEHKTGTQHRRSCDLGIATVPPPRAGSAPARVVIAACARGTGTAAAERALRDVGAAVTASGIFMDVPPRPTVSPPDPT</sequence>
<dbReference type="InterPro" id="IPR012338">
    <property type="entry name" value="Beta-lactam/transpept-like"/>
</dbReference>
<dbReference type="PANTHER" id="PTHR35333:SF3">
    <property type="entry name" value="BETA-LACTAMASE-TYPE TRANSPEPTIDASE FOLD CONTAINING PROTEIN"/>
    <property type="match status" value="1"/>
</dbReference>
<dbReference type="OrthoDB" id="9784149at2"/>
<dbReference type="Gene3D" id="3.40.710.10">
    <property type="entry name" value="DD-peptidase/beta-lactamase superfamily"/>
    <property type="match status" value="1"/>
</dbReference>
<feature type="signal peptide" evidence="4">
    <location>
        <begin position="1"/>
        <end position="23"/>
    </location>
</feature>
<proteinExistence type="inferred from homology"/>
<evidence type="ECO:0000313" key="6">
    <source>
        <dbReference type="EMBL" id="TYT26732.1"/>
    </source>
</evidence>
<keyword evidence="4" id="KW-0732">Signal</keyword>
<feature type="domain" description="Beta-lactamase class A catalytic" evidence="5">
    <location>
        <begin position="57"/>
        <end position="317"/>
    </location>
</feature>
<reference evidence="6 7" key="1">
    <citation type="submission" date="2019-08" db="EMBL/GenBank/DDBJ databases">
        <title>Luteimonas viscosus sp. nov., isolated from soil of a sunflower field.</title>
        <authorList>
            <person name="Jianli Z."/>
            <person name="Ying Z."/>
        </authorList>
    </citation>
    <scope>NUCLEOTIDE SEQUENCE [LARGE SCALE GENOMIC DNA]</scope>
    <source>
        <strain evidence="6 7">XBU10</strain>
    </source>
</reference>
<dbReference type="GO" id="GO:0008800">
    <property type="term" value="F:beta-lactamase activity"/>
    <property type="evidence" value="ECO:0007669"/>
    <property type="project" value="UniProtKB-EC"/>
</dbReference>
<name>A0A5D4XUQ7_9GAMM</name>
<keyword evidence="6" id="KW-0378">Hydrolase</keyword>
<accession>A0A5D4XUQ7</accession>
<dbReference type="PANTHER" id="PTHR35333">
    <property type="entry name" value="BETA-LACTAMASE"/>
    <property type="match status" value="1"/>
</dbReference>
<dbReference type="RefSeq" id="WP_149103287.1">
    <property type="nucleotide sequence ID" value="NZ_VTFT01000001.1"/>
</dbReference>
<gene>
    <name evidence="6" type="ORF">FZO89_10935</name>
</gene>
<evidence type="ECO:0000256" key="2">
    <source>
        <dbReference type="ARBA" id="ARBA00009009"/>
    </source>
</evidence>
<organism evidence="6 7">
    <name type="scientific">Luteimonas viscosa</name>
    <dbReference type="NCBI Taxonomy" id="1132694"/>
    <lineage>
        <taxon>Bacteria</taxon>
        <taxon>Pseudomonadati</taxon>
        <taxon>Pseudomonadota</taxon>
        <taxon>Gammaproteobacteria</taxon>
        <taxon>Lysobacterales</taxon>
        <taxon>Lysobacteraceae</taxon>
        <taxon>Luteimonas</taxon>
    </lineage>
</organism>
<dbReference type="InterPro" id="IPR000871">
    <property type="entry name" value="Beta-lactam_class-A"/>
</dbReference>
<keyword evidence="7" id="KW-1185">Reference proteome</keyword>
<evidence type="ECO:0000259" key="5">
    <source>
        <dbReference type="Pfam" id="PF13354"/>
    </source>
</evidence>
<dbReference type="SUPFAM" id="SSF56601">
    <property type="entry name" value="beta-lactamase/transpeptidase-like"/>
    <property type="match status" value="1"/>
</dbReference>
<evidence type="ECO:0000256" key="4">
    <source>
        <dbReference type="SAM" id="SignalP"/>
    </source>
</evidence>
<evidence type="ECO:0000313" key="7">
    <source>
        <dbReference type="Proteomes" id="UP000324973"/>
    </source>
</evidence>
<comment type="catalytic activity">
    <reaction evidence="1">
        <text>a beta-lactam + H2O = a substituted beta-amino acid</text>
        <dbReference type="Rhea" id="RHEA:20401"/>
        <dbReference type="ChEBI" id="CHEBI:15377"/>
        <dbReference type="ChEBI" id="CHEBI:35627"/>
        <dbReference type="ChEBI" id="CHEBI:140347"/>
        <dbReference type="EC" id="3.5.2.6"/>
    </reaction>
</comment>